<dbReference type="Proteomes" id="UP000001449">
    <property type="component" value="Chromosome 9"/>
</dbReference>
<protein>
    <recommendedName>
        <fullName evidence="4">F-box domain-containing protein</fullName>
    </recommendedName>
</protein>
<feature type="compositionally biased region" description="Acidic residues" evidence="1">
    <location>
        <begin position="326"/>
        <end position="342"/>
    </location>
</feature>
<feature type="compositionally biased region" description="Gly residues" evidence="1">
    <location>
        <begin position="302"/>
        <end position="312"/>
    </location>
</feature>
<organism evidence="2 3">
    <name type="scientific">Thalassiosira pseudonana</name>
    <name type="common">Marine diatom</name>
    <name type="synonym">Cyclotella nana</name>
    <dbReference type="NCBI Taxonomy" id="35128"/>
    <lineage>
        <taxon>Eukaryota</taxon>
        <taxon>Sar</taxon>
        <taxon>Stramenopiles</taxon>
        <taxon>Ochrophyta</taxon>
        <taxon>Bacillariophyta</taxon>
        <taxon>Coscinodiscophyceae</taxon>
        <taxon>Thalassiosirophycidae</taxon>
        <taxon>Thalassiosirales</taxon>
        <taxon>Thalassiosiraceae</taxon>
        <taxon>Thalassiosira</taxon>
    </lineage>
</organism>
<feature type="region of interest" description="Disordered" evidence="1">
    <location>
        <begin position="261"/>
        <end position="344"/>
    </location>
</feature>
<dbReference type="HOGENOM" id="CLU_284779_0_0_1"/>
<reference evidence="2 3" key="2">
    <citation type="journal article" date="2008" name="Nature">
        <title>The Phaeodactylum genome reveals the evolutionary history of diatom genomes.</title>
        <authorList>
            <person name="Bowler C."/>
            <person name="Allen A.E."/>
            <person name="Badger J.H."/>
            <person name="Grimwood J."/>
            <person name="Jabbari K."/>
            <person name="Kuo A."/>
            <person name="Maheswari U."/>
            <person name="Martens C."/>
            <person name="Maumus F."/>
            <person name="Otillar R.P."/>
            <person name="Rayko E."/>
            <person name="Salamov A."/>
            <person name="Vandepoele K."/>
            <person name="Beszteri B."/>
            <person name="Gruber A."/>
            <person name="Heijde M."/>
            <person name="Katinka M."/>
            <person name="Mock T."/>
            <person name="Valentin K."/>
            <person name="Verret F."/>
            <person name="Berges J.A."/>
            <person name="Brownlee C."/>
            <person name="Cadoret J.P."/>
            <person name="Chiovitti A."/>
            <person name="Choi C.J."/>
            <person name="Coesel S."/>
            <person name="De Martino A."/>
            <person name="Detter J.C."/>
            <person name="Durkin C."/>
            <person name="Falciatore A."/>
            <person name="Fournet J."/>
            <person name="Haruta M."/>
            <person name="Huysman M.J."/>
            <person name="Jenkins B.D."/>
            <person name="Jiroutova K."/>
            <person name="Jorgensen R.E."/>
            <person name="Joubert Y."/>
            <person name="Kaplan A."/>
            <person name="Kroger N."/>
            <person name="Kroth P.G."/>
            <person name="La Roche J."/>
            <person name="Lindquist E."/>
            <person name="Lommer M."/>
            <person name="Martin-Jezequel V."/>
            <person name="Lopez P.J."/>
            <person name="Lucas S."/>
            <person name="Mangogna M."/>
            <person name="McGinnis K."/>
            <person name="Medlin L.K."/>
            <person name="Montsant A."/>
            <person name="Oudot-Le Secq M.P."/>
            <person name="Napoli C."/>
            <person name="Obornik M."/>
            <person name="Parker M.S."/>
            <person name="Petit J.L."/>
            <person name="Porcel B.M."/>
            <person name="Poulsen N."/>
            <person name="Robison M."/>
            <person name="Rychlewski L."/>
            <person name="Rynearson T.A."/>
            <person name="Schmutz J."/>
            <person name="Shapiro H."/>
            <person name="Siaut M."/>
            <person name="Stanley M."/>
            <person name="Sussman M.R."/>
            <person name="Taylor A.R."/>
            <person name="Vardi A."/>
            <person name="von Dassow P."/>
            <person name="Vyverman W."/>
            <person name="Willis A."/>
            <person name="Wyrwicz L.S."/>
            <person name="Rokhsar D.S."/>
            <person name="Weissenbach J."/>
            <person name="Armbrust E.V."/>
            <person name="Green B.R."/>
            <person name="Van de Peer Y."/>
            <person name="Grigoriev I.V."/>
        </authorList>
    </citation>
    <scope>NUCLEOTIDE SEQUENCE [LARGE SCALE GENOMIC DNA]</scope>
    <source>
        <strain evidence="2 3">CCMP1335</strain>
    </source>
</reference>
<dbReference type="OMA" id="RCKELAY"/>
<keyword evidence="3" id="KW-1185">Reference proteome</keyword>
<evidence type="ECO:0000313" key="2">
    <source>
        <dbReference type="EMBL" id="EED90217.1"/>
    </source>
</evidence>
<dbReference type="GeneID" id="7449323"/>
<feature type="compositionally biased region" description="Basic residues" evidence="1">
    <location>
        <begin position="24"/>
        <end position="33"/>
    </location>
</feature>
<dbReference type="PaxDb" id="35128-Thaps7996"/>
<dbReference type="EMBL" id="CM000645">
    <property type="protein sequence ID" value="EED90217.1"/>
    <property type="molecule type" value="Genomic_DNA"/>
</dbReference>
<dbReference type="SUPFAM" id="SSF81383">
    <property type="entry name" value="F-box domain"/>
    <property type="match status" value="1"/>
</dbReference>
<reference evidence="2 3" key="1">
    <citation type="journal article" date="2004" name="Science">
        <title>The genome of the diatom Thalassiosira pseudonana: ecology, evolution, and metabolism.</title>
        <authorList>
            <person name="Armbrust E.V."/>
            <person name="Berges J.A."/>
            <person name="Bowler C."/>
            <person name="Green B.R."/>
            <person name="Martinez D."/>
            <person name="Putnam N.H."/>
            <person name="Zhou S."/>
            <person name="Allen A.E."/>
            <person name="Apt K.E."/>
            <person name="Bechner M."/>
            <person name="Brzezinski M.A."/>
            <person name="Chaal B.K."/>
            <person name="Chiovitti A."/>
            <person name="Davis A.K."/>
            <person name="Demarest M.S."/>
            <person name="Detter J.C."/>
            <person name="Glavina T."/>
            <person name="Goodstein D."/>
            <person name="Hadi M.Z."/>
            <person name="Hellsten U."/>
            <person name="Hildebrand M."/>
            <person name="Jenkins B.D."/>
            <person name="Jurka J."/>
            <person name="Kapitonov V.V."/>
            <person name="Kroger N."/>
            <person name="Lau W.W."/>
            <person name="Lane T.W."/>
            <person name="Larimer F.W."/>
            <person name="Lippmeier J.C."/>
            <person name="Lucas S."/>
            <person name="Medina M."/>
            <person name="Montsant A."/>
            <person name="Obornik M."/>
            <person name="Parker M.S."/>
            <person name="Palenik B."/>
            <person name="Pazour G.J."/>
            <person name="Richardson P.M."/>
            <person name="Rynearson T.A."/>
            <person name="Saito M.A."/>
            <person name="Schwartz D.C."/>
            <person name="Thamatrakoln K."/>
            <person name="Valentin K."/>
            <person name="Vardi A."/>
            <person name="Wilkerson F.P."/>
            <person name="Rokhsar D.S."/>
        </authorList>
    </citation>
    <scope>NUCLEOTIDE SEQUENCE [LARGE SCALE GENOMIC DNA]</scope>
    <source>
        <strain evidence="2 3">CCMP1335</strain>
    </source>
</reference>
<dbReference type="AlphaFoldDB" id="B8C842"/>
<feature type="compositionally biased region" description="Polar residues" evidence="1">
    <location>
        <begin position="138"/>
        <end position="151"/>
    </location>
</feature>
<proteinExistence type="predicted"/>
<feature type="region of interest" description="Disordered" evidence="1">
    <location>
        <begin position="98"/>
        <end position="151"/>
    </location>
</feature>
<evidence type="ECO:0000256" key="1">
    <source>
        <dbReference type="SAM" id="MobiDB-lite"/>
    </source>
</evidence>
<evidence type="ECO:0008006" key="4">
    <source>
        <dbReference type="Google" id="ProtNLM"/>
    </source>
</evidence>
<name>B8C842_THAPS</name>
<sequence>MVRGNWQRRVERTEARRAASKLQQQRRRNKRRSNSIGGDGDRETSFRRLEDWLEDKGGGLLKAYGDIAVDVWTDVRPEGRKEYQPVNLVDERVTYDEYDEDEGKAKGRSKKQQKEKDRGGFQKIGKTHPNAKNKSDKQPSTQASASNSKGSFANPTLCAQEFYFGREKCPAQLHFKQKRGGGRSRSNSIGDEDTNTCPCQHYHQFPKAKSGDKSKHSTPLTLAQVASGKYSPHPNQVDGNMKPVSLPVLVRDVTLQRAFDAATMPPSAADGDETEGGHNEGTKSKQTSLDMMYHSRVYVEGEGSGLEGGINEKGGDDSSEESANTESDEVVNSSEDEEEEENDSNKLLEILQQILDDESLSPTMVVYLTIQGVLVYDSFRGGLIISDAEERYLLSGDDFEMNEIAIYQSNEDASGNSASLNIHEQLTHHILDEILAYLPDESTGALSQVCSAWRDEVGKRSPQLWKMLLGRHGWPGVTVADAAGDGGGDESQAINECRQCREAFVSHYSAVRDVRSIVNACNYLYNGNIVGGKASQNNNSKQGLEYALQVFKATKGSPVMDENEALRCSVKVWPIHKYSTKVYARALSGHPNDCTLRLYEAVQSNPGGTSQNHINRIICRQIARIRAAPSSFSRKKNTCELSDMDLDDDVVACLIEESKEDVSSSGAFGATETRGQSVPWMTVIPREDFVCAGNEGVLDDDCIQSIDLRASILDFIMGSVDDTASYDALRGPLHEYLAVADGDTSDVTISVTSKLVALGKGFFLFHAFIAIPQYSLLHPDVEGDDDEAAVDDRLQSLVAMVASSSGDRLFLCSTRRGGAIVHSVSLDTHPGCIGLFASHPFTQRDNTTSAASLCTNVVVQGRNTILLVSLRIDRNGRVDAYKRCLIEDNQIKMKIVVTPSHVIFGAEEGRECILHVHEVHPFDEDLSDDLAKPWFEWIEEKESKLYNLAVVQDHYVIAITGTRSSPANDENEDEQFDGHWFGDDDAASTSAVVYHIPSRKQIYRCPLPNEAISLDAFGDTLAINMSSLGFVIAGGCARDIARTSVGERDDVATLTSPSGKNPKSKKKRLASLTAKKDKKDGFARGMSLRG</sequence>
<feature type="compositionally biased region" description="Basic and acidic residues" evidence="1">
    <location>
        <begin position="8"/>
        <end position="17"/>
    </location>
</feature>
<feature type="region of interest" description="Disordered" evidence="1">
    <location>
        <begin position="1"/>
        <end position="46"/>
    </location>
</feature>
<feature type="region of interest" description="Disordered" evidence="1">
    <location>
        <begin position="1050"/>
        <end position="1072"/>
    </location>
</feature>
<dbReference type="Gene3D" id="1.20.1280.50">
    <property type="match status" value="1"/>
</dbReference>
<dbReference type="KEGG" id="tps:THAPSDRAFT_7996"/>
<dbReference type="RefSeq" id="XP_002292242.1">
    <property type="nucleotide sequence ID" value="XM_002292206.1"/>
</dbReference>
<dbReference type="InParanoid" id="B8C842"/>
<dbReference type="eggNOG" id="ENOG502SQKH">
    <property type="taxonomic scope" value="Eukaryota"/>
</dbReference>
<gene>
    <name evidence="2" type="ORF">THAPSDRAFT_7996</name>
</gene>
<evidence type="ECO:0000313" key="3">
    <source>
        <dbReference type="Proteomes" id="UP000001449"/>
    </source>
</evidence>
<accession>B8C842</accession>
<dbReference type="InterPro" id="IPR036047">
    <property type="entry name" value="F-box-like_dom_sf"/>
</dbReference>